<keyword evidence="5" id="KW-0175">Coiled coil</keyword>
<keyword evidence="3" id="KW-0333">Golgi apparatus</keyword>
<accession>A0A7S3UAK1</accession>
<dbReference type="GO" id="GO:0006891">
    <property type="term" value="P:intra-Golgi vesicle-mediated transport"/>
    <property type="evidence" value="ECO:0007669"/>
    <property type="project" value="InterPro"/>
</dbReference>
<evidence type="ECO:0000256" key="3">
    <source>
        <dbReference type="ARBA" id="ARBA00023034"/>
    </source>
</evidence>
<organism evidence="8">
    <name type="scientific">Picocystis salinarum</name>
    <dbReference type="NCBI Taxonomy" id="88271"/>
    <lineage>
        <taxon>Eukaryota</taxon>
        <taxon>Viridiplantae</taxon>
        <taxon>Chlorophyta</taxon>
        <taxon>Picocystophyceae</taxon>
        <taxon>Picocystales</taxon>
        <taxon>Picocystaceae</taxon>
        <taxon>Picocystis</taxon>
    </lineage>
</organism>
<dbReference type="Pfam" id="PF20649">
    <property type="entry name" value="COG5_C"/>
    <property type="match status" value="1"/>
</dbReference>
<dbReference type="InterPro" id="IPR048485">
    <property type="entry name" value="COG5_helical"/>
</dbReference>
<evidence type="ECO:0000256" key="1">
    <source>
        <dbReference type="ARBA" id="ARBA00004395"/>
    </source>
</evidence>
<proteinExistence type="predicted"/>
<dbReference type="InterPro" id="IPR049176">
    <property type="entry name" value="COG5_N"/>
</dbReference>
<evidence type="ECO:0000313" key="8">
    <source>
        <dbReference type="EMBL" id="CAE0607913.1"/>
    </source>
</evidence>
<gene>
    <name evidence="8" type="ORF">PSAL00342_LOCUS1730</name>
</gene>
<evidence type="ECO:0000259" key="6">
    <source>
        <dbReference type="Pfam" id="PF10392"/>
    </source>
</evidence>
<sequence length="798" mass="88781">MATSMDDVEGEDDPFSRDDFDAATYVSQALRRSGADGIQRERKRLEQVVKQAEEEVERIVAEHREALLERVREVEEAEKEAQELRRNALALQRSAQRAKAELRAPCEKAAEHNRQVKHLGETLEILRWVMRRRTICHNLKVQMHGGKGAEEDGENEDAASVNTTKKESVGVVDLPKAARLYRELQLARQEFDLGGIRVVEEDEKWTGQAGTTIKCQAEKMLQQGMDNLSLTDVGTALLVYFNLGELQDAVEAQLSRCNRTVAQATSHWLDSSAARTGEAVDNGGRAGASAREGKDQWHETFWSQLQEFANTLQESMYAVWFLYMVMCRRKDPISRLLLIEELPGGKVNECTLCLEFQDRICTTVSTKLEKGMRSSKIRDALLTNYAKVLQVLRSSLDKLQKSTRNKGLATALAAQRMDQILLDITKPVQTAYIARVLSHLNEAVRVQFPQNLRPGQQVGSPQQFTGRVMHEIQAASSNGVLLEMVGDSVAKTLHLLFERAEMTIATSADLGDMEETCNAAQSRNIYVCNFVQGVEFELGRFFEGLPIQTASRMQSPLQAARGIAEIAVAPIFEGIMQAIEARILKMHTEFANTSGSGDGEGRGQYMEGLLSLLQTVQSELLSKFVPSPSPGQETVASHHVERIASRTLLLFVRNATLVRPLSETARLTLAQDVAELELGVGSQLWPVEEMPIHPTLKALKTLLFTETSALGGSSVLQDMPRIHVLHHLFSRAPFELQSPYARMGLPASKYNTWLDEHTEDEAMEAVRETLSAYSSLQGGMAFDPVFLVLQKLSSSSSN</sequence>
<dbReference type="GO" id="GO:0017119">
    <property type="term" value="C:Golgi transport complex"/>
    <property type="evidence" value="ECO:0007669"/>
    <property type="project" value="InterPro"/>
</dbReference>
<keyword evidence="4" id="KW-0472">Membrane</keyword>
<feature type="domain" description="Conserved oligomeric Golgi complex subunit 5 N-terminal" evidence="6">
    <location>
        <begin position="14"/>
        <end position="131"/>
    </location>
</feature>
<dbReference type="AlphaFoldDB" id="A0A7S3UAK1"/>
<name>A0A7S3UAK1_9CHLO</name>
<protein>
    <recommendedName>
        <fullName evidence="2">Conserved oligomeric Golgi complex subunit 5</fullName>
    </recommendedName>
</protein>
<dbReference type="InterPro" id="IPR019465">
    <property type="entry name" value="Cog5"/>
</dbReference>
<dbReference type="Pfam" id="PF10392">
    <property type="entry name" value="COG5_N"/>
    <property type="match status" value="1"/>
</dbReference>
<comment type="subcellular location">
    <subcellularLocation>
        <location evidence="1">Golgi apparatus membrane</location>
        <topology evidence="1">Peripheral membrane protein</topology>
    </subcellularLocation>
</comment>
<feature type="coiled-coil region" evidence="5">
    <location>
        <begin position="35"/>
        <end position="101"/>
    </location>
</feature>
<evidence type="ECO:0000259" key="7">
    <source>
        <dbReference type="Pfam" id="PF20649"/>
    </source>
</evidence>
<dbReference type="EMBL" id="HBIS01001946">
    <property type="protein sequence ID" value="CAE0607913.1"/>
    <property type="molecule type" value="Transcribed_RNA"/>
</dbReference>
<evidence type="ECO:0000256" key="4">
    <source>
        <dbReference type="ARBA" id="ARBA00023136"/>
    </source>
</evidence>
<feature type="domain" description="Conserved oligomeric Golgi complex subunit 5 helical" evidence="7">
    <location>
        <begin position="193"/>
        <end position="393"/>
    </location>
</feature>
<dbReference type="PANTHER" id="PTHR13228">
    <property type="entry name" value="CONSERVED OLIGOMERIC GOLGI COMPLEX COMPONENT 5"/>
    <property type="match status" value="1"/>
</dbReference>
<reference evidence="8" key="1">
    <citation type="submission" date="2021-01" db="EMBL/GenBank/DDBJ databases">
        <authorList>
            <person name="Corre E."/>
            <person name="Pelletier E."/>
            <person name="Niang G."/>
            <person name="Scheremetjew M."/>
            <person name="Finn R."/>
            <person name="Kale V."/>
            <person name="Holt S."/>
            <person name="Cochrane G."/>
            <person name="Meng A."/>
            <person name="Brown T."/>
            <person name="Cohen L."/>
        </authorList>
    </citation>
    <scope>NUCLEOTIDE SEQUENCE</scope>
    <source>
        <strain evidence="8">CCMP1897</strain>
    </source>
</reference>
<dbReference type="PANTHER" id="PTHR13228:SF3">
    <property type="entry name" value="CONSERVED OLIGOMERIC GOLGI COMPLEX SUBUNIT 5"/>
    <property type="match status" value="1"/>
</dbReference>
<evidence type="ECO:0000256" key="2">
    <source>
        <dbReference type="ARBA" id="ARBA00020974"/>
    </source>
</evidence>
<evidence type="ECO:0000256" key="5">
    <source>
        <dbReference type="SAM" id="Coils"/>
    </source>
</evidence>
<dbReference type="GO" id="GO:0000139">
    <property type="term" value="C:Golgi membrane"/>
    <property type="evidence" value="ECO:0007669"/>
    <property type="project" value="UniProtKB-SubCell"/>
</dbReference>